<dbReference type="RefSeq" id="XP_008023644.1">
    <property type="nucleotide sequence ID" value="XM_008025453.1"/>
</dbReference>
<evidence type="ECO:0000256" key="2">
    <source>
        <dbReference type="ARBA" id="ARBA00022827"/>
    </source>
</evidence>
<evidence type="ECO:0000256" key="3">
    <source>
        <dbReference type="ARBA" id="ARBA00023002"/>
    </source>
</evidence>
<gene>
    <name evidence="6" type="ORF">SETTUDRAFT_168232</name>
</gene>
<evidence type="ECO:0000256" key="4">
    <source>
        <dbReference type="ARBA" id="ARBA00023033"/>
    </source>
</evidence>
<dbReference type="EMBL" id="KB908526">
    <property type="protein sequence ID" value="EOA89036.1"/>
    <property type="molecule type" value="Genomic_DNA"/>
</dbReference>
<dbReference type="Pfam" id="PF01494">
    <property type="entry name" value="FAD_binding_3"/>
    <property type="match status" value="1"/>
</dbReference>
<organism evidence="6 7">
    <name type="scientific">Exserohilum turcicum (strain 28A)</name>
    <name type="common">Northern leaf blight fungus</name>
    <name type="synonym">Setosphaeria turcica</name>
    <dbReference type="NCBI Taxonomy" id="671987"/>
    <lineage>
        <taxon>Eukaryota</taxon>
        <taxon>Fungi</taxon>
        <taxon>Dikarya</taxon>
        <taxon>Ascomycota</taxon>
        <taxon>Pezizomycotina</taxon>
        <taxon>Dothideomycetes</taxon>
        <taxon>Pleosporomycetidae</taxon>
        <taxon>Pleosporales</taxon>
        <taxon>Pleosporineae</taxon>
        <taxon>Pleosporaceae</taxon>
        <taxon>Exserohilum</taxon>
    </lineage>
</organism>
<proteinExistence type="predicted"/>
<dbReference type="GO" id="GO:0004497">
    <property type="term" value="F:monooxygenase activity"/>
    <property type="evidence" value="ECO:0007669"/>
    <property type="project" value="UniProtKB-KW"/>
</dbReference>
<sequence length="409" mass="44325">MPSATAQHKLKISIIGAGPASLALGCVLQKHGVAFTLFEASPELRTQGGSLDLHPQSGQRALKAAGLWGEFKKHARPECDVMKIVDMSGEILWDENGADKQASKGGEAAFDARPEIDRLALATLMFDNLDAGSVRFGKKVTEVVPSAQHGNKYDVHFADGTQELACDVVVGGDGAWSKVRKALSDQVPEYSGISSVWGTCANVRGDAWLLQYAGEGSLMAFGEGCAVQSQRQGDGSLRTYASLRVPEDFLETCGIDWTDAHTARKQYVERYFSHVHEGLRRLVLSCADGLERRSFYELPVGFRWPHRQGVTLIGDAAHVFTPFAGEGVNVAMEDALVLAQEIVKVCNGEKSLDEGLVDYEEEMFPRSARAAVKTAKGKEGHFSGSGSREFADRLKAHYSHGQGKQQPGQ</sequence>
<dbReference type="SUPFAM" id="SSF51905">
    <property type="entry name" value="FAD/NAD(P)-binding domain"/>
    <property type="match status" value="1"/>
</dbReference>
<dbReference type="Proteomes" id="UP000016935">
    <property type="component" value="Unassembled WGS sequence"/>
</dbReference>
<accession>R0IWR8</accession>
<dbReference type="Gene3D" id="3.50.50.60">
    <property type="entry name" value="FAD/NAD(P)-binding domain"/>
    <property type="match status" value="1"/>
</dbReference>
<evidence type="ECO:0000256" key="1">
    <source>
        <dbReference type="ARBA" id="ARBA00022630"/>
    </source>
</evidence>
<reference evidence="6 7" key="2">
    <citation type="journal article" date="2013" name="PLoS Genet.">
        <title>Comparative genome structure, secondary metabolite, and effector coding capacity across Cochliobolus pathogens.</title>
        <authorList>
            <person name="Condon B.J."/>
            <person name="Leng Y."/>
            <person name="Wu D."/>
            <person name="Bushley K.E."/>
            <person name="Ohm R.A."/>
            <person name="Otillar R."/>
            <person name="Martin J."/>
            <person name="Schackwitz W."/>
            <person name="Grimwood J."/>
            <person name="MohdZainudin N."/>
            <person name="Xue C."/>
            <person name="Wang R."/>
            <person name="Manning V.A."/>
            <person name="Dhillon B."/>
            <person name="Tu Z.J."/>
            <person name="Steffenson B.J."/>
            <person name="Salamov A."/>
            <person name="Sun H."/>
            <person name="Lowry S."/>
            <person name="LaButti K."/>
            <person name="Han J."/>
            <person name="Copeland A."/>
            <person name="Lindquist E."/>
            <person name="Barry K."/>
            <person name="Schmutz J."/>
            <person name="Baker S.E."/>
            <person name="Ciuffetti L.M."/>
            <person name="Grigoriev I.V."/>
            <person name="Zhong S."/>
            <person name="Turgeon B.G."/>
        </authorList>
    </citation>
    <scope>NUCLEOTIDE SEQUENCE [LARGE SCALE GENOMIC DNA]</scope>
    <source>
        <strain evidence="7">28A</strain>
    </source>
</reference>
<dbReference type="HOGENOM" id="CLU_009665_4_0_1"/>
<keyword evidence="7" id="KW-1185">Reference proteome</keyword>
<dbReference type="STRING" id="671987.R0IWR8"/>
<keyword evidence="1" id="KW-0285">Flavoprotein</keyword>
<keyword evidence="3" id="KW-0560">Oxidoreductase</keyword>
<dbReference type="PANTHER" id="PTHR46972">
    <property type="entry name" value="MONOOXYGENASE ASQM-RELATED"/>
    <property type="match status" value="1"/>
</dbReference>
<dbReference type="GO" id="GO:0071949">
    <property type="term" value="F:FAD binding"/>
    <property type="evidence" value="ECO:0007669"/>
    <property type="project" value="InterPro"/>
</dbReference>
<dbReference type="InterPro" id="IPR036188">
    <property type="entry name" value="FAD/NAD-bd_sf"/>
</dbReference>
<dbReference type="PANTHER" id="PTHR46972:SF1">
    <property type="entry name" value="FAD DEPENDENT OXIDOREDUCTASE DOMAIN-CONTAINING PROTEIN"/>
    <property type="match status" value="1"/>
</dbReference>
<dbReference type="AlphaFoldDB" id="R0IWR8"/>
<dbReference type="InterPro" id="IPR002938">
    <property type="entry name" value="FAD-bd"/>
</dbReference>
<evidence type="ECO:0000313" key="6">
    <source>
        <dbReference type="EMBL" id="EOA89036.1"/>
    </source>
</evidence>
<keyword evidence="2" id="KW-0274">FAD</keyword>
<dbReference type="OrthoDB" id="655030at2759"/>
<dbReference type="PRINTS" id="PR00420">
    <property type="entry name" value="RNGMNOXGNASE"/>
</dbReference>
<evidence type="ECO:0000313" key="7">
    <source>
        <dbReference type="Proteomes" id="UP000016935"/>
    </source>
</evidence>
<dbReference type="GeneID" id="19400476"/>
<name>R0IWR8_EXST2</name>
<keyword evidence="4" id="KW-0503">Monooxygenase</keyword>
<dbReference type="eggNOG" id="KOG2614">
    <property type="taxonomic scope" value="Eukaryota"/>
</dbReference>
<feature type="domain" description="FAD-binding" evidence="5">
    <location>
        <begin position="11"/>
        <end position="370"/>
    </location>
</feature>
<protein>
    <recommendedName>
        <fullName evidence="5">FAD-binding domain-containing protein</fullName>
    </recommendedName>
</protein>
<reference evidence="6 7" key="1">
    <citation type="journal article" date="2012" name="PLoS Pathog.">
        <title>Diverse lifestyles and strategies of plant pathogenesis encoded in the genomes of eighteen Dothideomycetes fungi.</title>
        <authorList>
            <person name="Ohm R.A."/>
            <person name="Feau N."/>
            <person name="Henrissat B."/>
            <person name="Schoch C.L."/>
            <person name="Horwitz B.A."/>
            <person name="Barry K.W."/>
            <person name="Condon B.J."/>
            <person name="Copeland A.C."/>
            <person name="Dhillon B."/>
            <person name="Glaser F."/>
            <person name="Hesse C.N."/>
            <person name="Kosti I."/>
            <person name="LaButti K."/>
            <person name="Lindquist E.A."/>
            <person name="Lucas S."/>
            <person name="Salamov A.A."/>
            <person name="Bradshaw R.E."/>
            <person name="Ciuffetti L."/>
            <person name="Hamelin R.C."/>
            <person name="Kema G.H.J."/>
            <person name="Lawrence C."/>
            <person name="Scott J.A."/>
            <person name="Spatafora J.W."/>
            <person name="Turgeon B.G."/>
            <person name="de Wit P.J.G.M."/>
            <person name="Zhong S."/>
            <person name="Goodwin S.B."/>
            <person name="Grigoriev I.V."/>
        </authorList>
    </citation>
    <scope>NUCLEOTIDE SEQUENCE [LARGE SCALE GENOMIC DNA]</scope>
    <source>
        <strain evidence="7">28A</strain>
    </source>
</reference>
<evidence type="ECO:0000259" key="5">
    <source>
        <dbReference type="Pfam" id="PF01494"/>
    </source>
</evidence>